<name>A0AA43Q6F6_9GAMM</name>
<dbReference type="SUPFAM" id="SSF49503">
    <property type="entry name" value="Cupredoxins"/>
    <property type="match status" value="3"/>
</dbReference>
<proteinExistence type="predicted"/>
<dbReference type="PROSITE" id="PS00080">
    <property type="entry name" value="MULTICOPPER_OXIDASE2"/>
    <property type="match status" value="1"/>
</dbReference>
<evidence type="ECO:0000313" key="2">
    <source>
        <dbReference type="EMBL" id="MDI1231287.1"/>
    </source>
</evidence>
<dbReference type="InterPro" id="IPR008972">
    <property type="entry name" value="Cupredoxin"/>
</dbReference>
<dbReference type="Proteomes" id="UP001160519">
    <property type="component" value="Unassembled WGS sequence"/>
</dbReference>
<evidence type="ECO:0000313" key="3">
    <source>
        <dbReference type="Proteomes" id="UP001160519"/>
    </source>
</evidence>
<sequence length="1506" mass="163628">MALAATGSTQSNGKYYPVINYDAVYPTVETRKPSEQLILATNPDGITQATMTTLTSNTGFIGDDVGKTLSGEQGKAHIEQVFSDGSARVTITEAFNSEIPPYTWKIEGIAPHPFAGTPILNMLDGGKIAHSDLNAIITGGGLGEFDLNQEPNNAVYPGRSDPFREFTVIFHDEIKAVQAFPAWYNDPVFIHTLHGVRDGFAINYGSGGIGSEIIANRLKLGPMKDCVECKYEEFFLTSWVLGDPAMVVDIPAGVNARGLGVVDNPQFATKAYFPDDPSNVHHSYLNDRVKFRNLHAGPKEHHIFHLHAHQWLHSPDSDNSAYLDSQSIGPGGGYTYEIAHHGSGNRNRTVGDSIFHCHFYTHFAQGMWELWRVHDVLETGTVLAKDGRPAQGSRALPDYEIKAGTPIPALVPLPMMAMAPMPGAKVEIEYNAGAPTGQVQLPEVAAGNPGYPFFIPGIAGHRPPHPPMDTLVDGGLPRHIVTGGTATSYQQRDNFNKILNTLAAKKLPETGTPWERQAMIFHGGDGITAGPNHYTTPKPDGGTGSFKVNGLPAVAGAPYADPCINDAQQLVTGRNRFYHAAAIQLDVKMNKTGWHFPQQRILALWDDVAATIDGIRPPEPMFFRANSGECITFEHTNLVPNVYKKDDFQVETPTDIVGQHIHLVKFDVTSSDGSGNGWNYEDGTFSPEETHERQVALNAPAGHWLDTDNTEIDKPGVCTLTGFEKGNGTCVQTTIQRWYADDVVNNVGEDRTLRTVFTHDHFGPSTHQHPGLYAGLVIEPVGSIWKHNETGAVLGGRGDGGPTSWQAIIEPGNGEKPYREFMLEMGDFSLAYRPDGTPVNPPGKREDGLHNLLAVAPICPGGAPRPCPEAISAEDPGTMTVNYRNEPIAQRIHNGVNGQASGKPGDLSFAFESRTDRAITALNSQPAFFSWPLTKNVMPGDPFTPLLKAYSGDKVQIRILMGAHEEGHNFSAHGVKWLFEPSLKDSGYKNSQMLGISEHFEFEIPAVDAVKPGTPWADLAYFPGTATDDVWNGLWGILRAYNGNGTFSNQYPAPTLAKLSSNPNGTALRLMTCAEGKADNPNCAGMNGVCPTNAPVVSFKVHAFLAQDVLGGPLVYNYSAGIEDRGAMLYVRDQDLNIKTNRLKPGVPIEPLILRAKAGDCIKLDLVNHLPADLNDTQADGYSALPMIIEGFNNNDILPSSYVGLTPQLLEFDALTGGGLSVGLNWTLWKGDLIIAAPGKSVSYKWYAGRMTVKTDANAKVNSERLFAEPVEYGAINLMPSDRIKQTSKGAIAAMIVEPLGSTWVEDVDSRASATVTLADGKGKFREHVLIFQDDLNLQQNGMPVPNTAQSEDPEDSGQKAFNYKTEPLWTRMGFAPEAALGLTHNEDFTNVLQGPAETPVFKSKVGDSVRLRVLQPGGHARNHVFQLHGHGWQEEPYTNGSTVMGKNNWSEWKGSEPGIGAGSHLNLLITNGAGGYYGTPGDYLYRDQASFQFDNGLWGVFRVER</sequence>
<accession>A0AA43Q6F6</accession>
<dbReference type="InterPro" id="IPR002355">
    <property type="entry name" value="Cu_oxidase_Cu_BS"/>
</dbReference>
<dbReference type="Gene3D" id="2.60.40.420">
    <property type="entry name" value="Cupredoxins - blue copper proteins"/>
    <property type="match status" value="3"/>
</dbReference>
<evidence type="ECO:0008006" key="4">
    <source>
        <dbReference type="Google" id="ProtNLM"/>
    </source>
</evidence>
<dbReference type="EMBL" id="JAQSDF010000026">
    <property type="protein sequence ID" value="MDI1231287.1"/>
    <property type="molecule type" value="Genomic_DNA"/>
</dbReference>
<reference evidence="2" key="1">
    <citation type="submission" date="2023-01" db="EMBL/GenBank/DDBJ databases">
        <title>Biogeochemical cycle of methane in antarctic sediments.</title>
        <authorList>
            <person name="Roldan D.M."/>
            <person name="Menes R.J."/>
        </authorList>
    </citation>
    <scope>NUCLEOTIDE SEQUENCE [LARGE SCALE GENOMIC DNA]</scope>
    <source>
        <strain evidence="2">K-2018 MAG008</strain>
    </source>
</reference>
<protein>
    <recommendedName>
        <fullName evidence="4">Copper oxidase</fullName>
    </recommendedName>
</protein>
<dbReference type="GO" id="GO:0005507">
    <property type="term" value="F:copper ion binding"/>
    <property type="evidence" value="ECO:0007669"/>
    <property type="project" value="InterPro"/>
</dbReference>
<evidence type="ECO:0000256" key="1">
    <source>
        <dbReference type="ARBA" id="ARBA00022723"/>
    </source>
</evidence>
<organism evidence="2 3">
    <name type="scientific">Candidatus Methylobacter titanis</name>
    <dbReference type="NCBI Taxonomy" id="3053457"/>
    <lineage>
        <taxon>Bacteria</taxon>
        <taxon>Pseudomonadati</taxon>
        <taxon>Pseudomonadota</taxon>
        <taxon>Gammaproteobacteria</taxon>
        <taxon>Methylococcales</taxon>
        <taxon>Methylococcaceae</taxon>
        <taxon>Methylobacter</taxon>
    </lineage>
</organism>
<comment type="caution">
    <text evidence="2">The sequence shown here is derived from an EMBL/GenBank/DDBJ whole genome shotgun (WGS) entry which is preliminary data.</text>
</comment>
<keyword evidence="1" id="KW-0479">Metal-binding</keyword>
<gene>
    <name evidence="2" type="ORF">PSU93_09080</name>
</gene>
<keyword evidence="3" id="KW-1185">Reference proteome</keyword>